<dbReference type="Pfam" id="PF14081">
    <property type="entry name" value="DUF4262"/>
    <property type="match status" value="1"/>
</dbReference>
<protein>
    <submittedName>
        <fullName evidence="2">DUF4262 domain-containing protein</fullName>
    </submittedName>
</protein>
<dbReference type="EMBL" id="CP108253">
    <property type="protein sequence ID" value="WTU45139.1"/>
    <property type="molecule type" value="Genomic_DNA"/>
</dbReference>
<dbReference type="InterPro" id="IPR025358">
    <property type="entry name" value="DUF4262"/>
</dbReference>
<dbReference type="EMBL" id="CP108253">
    <property type="protein sequence ID" value="WTU38219.1"/>
    <property type="molecule type" value="Genomic_DNA"/>
</dbReference>
<evidence type="ECO:0000313" key="1">
    <source>
        <dbReference type="EMBL" id="WTU38219.1"/>
    </source>
</evidence>
<evidence type="ECO:0000313" key="2">
    <source>
        <dbReference type="EMBL" id="WTU45139.1"/>
    </source>
</evidence>
<gene>
    <name evidence="1" type="ORF">OHV25_00765</name>
    <name evidence="2" type="ORF">OHV25_39075</name>
</gene>
<accession>A0AAU2HA71</accession>
<name>A0AAU2HA71_9ACTN</name>
<reference evidence="2" key="1">
    <citation type="submission" date="2022-10" db="EMBL/GenBank/DDBJ databases">
        <title>The complete genomes of actinobacterial strains from the NBC collection.</title>
        <authorList>
            <person name="Joergensen T.S."/>
            <person name="Alvarez Arevalo M."/>
            <person name="Sterndorff E.B."/>
            <person name="Faurdal D."/>
            <person name="Vuksanovic O."/>
            <person name="Mourched A.-S."/>
            <person name="Charusanti P."/>
            <person name="Shaw S."/>
            <person name="Blin K."/>
            <person name="Weber T."/>
        </authorList>
    </citation>
    <scope>NUCLEOTIDE SEQUENCE</scope>
    <source>
        <strain evidence="2">NBC_00060</strain>
    </source>
</reference>
<dbReference type="AlphaFoldDB" id="A0AAU2HA71"/>
<sequence>MSIGRAACHCIVCQDIKERDPGSQSTAEIIHQHGWQVTMVPADDQGPGWAYTIGLWHQHRIPELAMFGLDISRMQTLLNDLARRAVEGQRWEADQELYDIANVRVVLKGVDYRWYKAFFGTAIGYYRKPPFPFLQAVWPNRDGAFPWQPGGEDLLDCQPQLSLRPDEHPVGVWTQDL</sequence>
<proteinExistence type="predicted"/>
<organism evidence="2">
    <name type="scientific">Streptomyces sp. NBC_00060</name>
    <dbReference type="NCBI Taxonomy" id="2975636"/>
    <lineage>
        <taxon>Bacteria</taxon>
        <taxon>Bacillati</taxon>
        <taxon>Actinomycetota</taxon>
        <taxon>Actinomycetes</taxon>
        <taxon>Kitasatosporales</taxon>
        <taxon>Streptomycetaceae</taxon>
        <taxon>Streptomyces</taxon>
    </lineage>
</organism>